<name>A0A1F5E8J6_9BACT</name>
<organism evidence="3 4">
    <name type="scientific">Candidatus Berkelbacteria bacterium RIFOXYA2_FULL_43_10</name>
    <dbReference type="NCBI Taxonomy" id="1797472"/>
    <lineage>
        <taxon>Bacteria</taxon>
        <taxon>Candidatus Berkelbacteria</taxon>
    </lineage>
</organism>
<dbReference type="Pfam" id="PF13196">
    <property type="entry name" value="DUF4012"/>
    <property type="match status" value="1"/>
</dbReference>
<comment type="caution">
    <text evidence="3">The sequence shown here is derived from an EMBL/GenBank/DDBJ whole genome shotgun (WGS) entry which is preliminary data.</text>
</comment>
<keyword evidence="2" id="KW-0472">Membrane</keyword>
<accession>A0A1F5E8J6</accession>
<sequence>MKRFYDVVPKKKSAKRAQPQDVQGENFFWGKETEIAQEKSPSFFESKRFKTAFHRSALVLILLVSLLAFSYAKAVLAQNEIEKLNSNVKDELEAILNSVERGDLKGAIVSSEQLKWSVSEIKLKLQSLGQDSGYFSLIAPSDSKFANIERMYDAVNLTMEAMAEIQNISGNSLSLETEGNKDYLFDGSRVADTLNLNLEKAGSKLEKASKLLSSIKPEAIGQKLEDIENARNSLEKMRSNLEELRNFSKTGLGWLFEKSSERKILIIFQNNAELRGGSGGSLGSFGVAKISDGKITDIDFGKNIYKLDHEFEVKENIKPPEDLSWVVSDSSWTLKDSGWAVDGLEAMKKIEWFYEKESGEEVDGVFIVDTTAVVNLMDITGSIELKVYDKVITKENFRSEIEQEVHKDYFTSANNLVENEPKKIISEMMPIFLNKLMGSLGDRDKIFNLISILQRNMAEKEILIYMENDDFQRYLSRKNLSGEVDQNKSSYIYINNSNIDGLKSSLSIDESIKIKSEITSDGIVINKLNLRREHKGINLWPDGTNRNLVRMLLPNGANITNFEMVSGDFEQYRDDGYKDEKPYWITEEAGRSELRFWMTTEPGEISEVNIEYTADVLQSNGDEVLLPLIFQKQPGANADKVEYELTFPENWTPTNIANFDSQSRTIKFSFILDKDKRFLIKFSKPHL</sequence>
<dbReference type="EMBL" id="MEZY01000032">
    <property type="protein sequence ID" value="OGD63671.1"/>
    <property type="molecule type" value="Genomic_DNA"/>
</dbReference>
<evidence type="ECO:0000313" key="4">
    <source>
        <dbReference type="Proteomes" id="UP000178583"/>
    </source>
</evidence>
<reference evidence="3 4" key="1">
    <citation type="journal article" date="2016" name="Nat. Commun.">
        <title>Thousands of microbial genomes shed light on interconnected biogeochemical processes in an aquifer system.</title>
        <authorList>
            <person name="Anantharaman K."/>
            <person name="Brown C.T."/>
            <person name="Hug L.A."/>
            <person name="Sharon I."/>
            <person name="Castelle C.J."/>
            <person name="Probst A.J."/>
            <person name="Thomas B.C."/>
            <person name="Singh A."/>
            <person name="Wilkins M.J."/>
            <person name="Karaoz U."/>
            <person name="Brodie E.L."/>
            <person name="Williams K.H."/>
            <person name="Hubbard S.S."/>
            <person name="Banfield J.F."/>
        </authorList>
    </citation>
    <scope>NUCLEOTIDE SEQUENCE [LARGE SCALE GENOMIC DNA]</scope>
</reference>
<keyword evidence="2" id="KW-0812">Transmembrane</keyword>
<dbReference type="InterPro" id="IPR025101">
    <property type="entry name" value="DUF4012"/>
</dbReference>
<keyword evidence="2" id="KW-1133">Transmembrane helix</keyword>
<keyword evidence="1" id="KW-0175">Coiled coil</keyword>
<dbReference type="STRING" id="1797472.A2215_02050"/>
<evidence type="ECO:0000256" key="1">
    <source>
        <dbReference type="SAM" id="Coils"/>
    </source>
</evidence>
<dbReference type="AlphaFoldDB" id="A0A1F5E8J6"/>
<evidence type="ECO:0008006" key="5">
    <source>
        <dbReference type="Google" id="ProtNLM"/>
    </source>
</evidence>
<dbReference type="Proteomes" id="UP000178583">
    <property type="component" value="Unassembled WGS sequence"/>
</dbReference>
<evidence type="ECO:0000313" key="3">
    <source>
        <dbReference type="EMBL" id="OGD63671.1"/>
    </source>
</evidence>
<feature type="coiled-coil region" evidence="1">
    <location>
        <begin position="191"/>
        <end position="247"/>
    </location>
</feature>
<protein>
    <recommendedName>
        <fullName evidence="5">DUF4012 domain-containing protein</fullName>
    </recommendedName>
</protein>
<gene>
    <name evidence="3" type="ORF">A2215_02050</name>
</gene>
<evidence type="ECO:0000256" key="2">
    <source>
        <dbReference type="SAM" id="Phobius"/>
    </source>
</evidence>
<proteinExistence type="predicted"/>
<feature type="transmembrane region" description="Helical" evidence="2">
    <location>
        <begin position="57"/>
        <end position="76"/>
    </location>
</feature>